<dbReference type="Proteomes" id="UP000504638">
    <property type="component" value="Unplaced"/>
</dbReference>
<reference evidence="3 5" key="1">
    <citation type="submission" date="2020-01" db="EMBL/GenBank/DDBJ databases">
        <authorList>
            <consortium name="DOE Joint Genome Institute"/>
            <person name="Haridas S."/>
            <person name="Albert R."/>
            <person name="Binder M."/>
            <person name="Bloem J."/>
            <person name="Labutti K."/>
            <person name="Salamov A."/>
            <person name="Andreopoulos B."/>
            <person name="Baker S.E."/>
            <person name="Barry K."/>
            <person name="Bills G."/>
            <person name="Bluhm B.H."/>
            <person name="Cannon C."/>
            <person name="Castanera R."/>
            <person name="Culley D.E."/>
            <person name="Daum C."/>
            <person name="Ezra D."/>
            <person name="Gonzalez J.B."/>
            <person name="Henrissat B."/>
            <person name="Kuo A."/>
            <person name="Liang C."/>
            <person name="Lipzen A."/>
            <person name="Lutzoni F."/>
            <person name="Magnuson J."/>
            <person name="Mondo S."/>
            <person name="Nolan M."/>
            <person name="Ohm R."/>
            <person name="Pangilinan J."/>
            <person name="Park H.-J."/>
            <person name="Ramirez L."/>
            <person name="Alfaro M."/>
            <person name="Sun H."/>
            <person name="Tritt A."/>
            <person name="Yoshinaga Y."/>
            <person name="Zwiers L.-H."/>
            <person name="Turgeon B.G."/>
            <person name="Goodwin S.B."/>
            <person name="Spatafora J.W."/>
            <person name="Crous P.W."/>
            <person name="Grigoriev I.V."/>
        </authorList>
    </citation>
    <scope>NUCLEOTIDE SEQUENCE</scope>
    <source>
        <strain evidence="3 5">CBS 781.70</strain>
    </source>
</reference>
<dbReference type="Gene3D" id="1.20.120.1020">
    <property type="entry name" value="Prion-inhibition and propagation, HeLo domain"/>
    <property type="match status" value="1"/>
</dbReference>
<dbReference type="InterPro" id="IPR029498">
    <property type="entry name" value="HeLo_dom"/>
</dbReference>
<dbReference type="InterPro" id="IPR011009">
    <property type="entry name" value="Kinase-like_dom_sf"/>
</dbReference>
<accession>A0A6G1GI85</accession>
<evidence type="ECO:0000256" key="1">
    <source>
        <dbReference type="SAM" id="MobiDB-lite"/>
    </source>
</evidence>
<keyword evidence="4" id="KW-1185">Reference proteome</keyword>
<dbReference type="PANTHER" id="PTHR37542:SF3">
    <property type="entry name" value="PRION-INHIBITION AND PROPAGATION HELO DOMAIN-CONTAINING PROTEIN"/>
    <property type="match status" value="1"/>
</dbReference>
<dbReference type="RefSeq" id="XP_033539242.1">
    <property type="nucleotide sequence ID" value="XM_033682683.1"/>
</dbReference>
<feature type="domain" description="Prion-inhibition and propagation HeLo" evidence="2">
    <location>
        <begin position="7"/>
        <end position="118"/>
    </location>
</feature>
<gene>
    <name evidence="3 5" type="ORF">P152DRAFT_510803</name>
</gene>
<dbReference type="SUPFAM" id="SSF56112">
    <property type="entry name" value="Protein kinase-like (PK-like)"/>
    <property type="match status" value="1"/>
</dbReference>
<dbReference type="InterPro" id="IPR038305">
    <property type="entry name" value="HeLo_sf"/>
</dbReference>
<dbReference type="GeneID" id="54423253"/>
<evidence type="ECO:0000313" key="5">
    <source>
        <dbReference type="RefSeq" id="XP_033539242.1"/>
    </source>
</evidence>
<evidence type="ECO:0000259" key="2">
    <source>
        <dbReference type="Pfam" id="PF14479"/>
    </source>
</evidence>
<sequence length="436" mass="48915">MAGVEMALSAVGLAMHTFNGCIEAYQLFYTARTMAKDSEHIISKLQWEQFRLEEWEKRTGLANSAAPNDRLNWEITSSILTEQKALLTSAQKLKREYNLDIPEEESSERPARSCYTFEMGSYREISREGCHRSNQRPQLETGGASRLGRSGAHLGNTRGTIARSNLSVHEPSEVEMLQRILTNEGGASNTVMTAAATLKHIRLIAGCDKRPDEIADKTPSMLKSGTTFVHRLKPELYSGFRAEVLPKAGIEIAAYMKNVSLIGWRTADSMQFEVLEGQIQCLALLLEGMDDHSFHGFRCCGYMLWKEFGCFGLVYEPPISLRSLPSTSWKLLTLRELMVEFGDVPLEFRYRVAFELAEAVLQLHTAGWLHKAIRSENVVFMTTNGSTSEVFDAASYLVGYGYARPDGPDGVKMTELPSSDLSHDIYRHPQARERHA</sequence>
<feature type="region of interest" description="Disordered" evidence="1">
    <location>
        <begin position="127"/>
        <end position="164"/>
    </location>
</feature>
<proteinExistence type="predicted"/>
<reference evidence="5" key="3">
    <citation type="submission" date="2025-04" db="UniProtKB">
        <authorList>
            <consortium name="RefSeq"/>
        </authorList>
    </citation>
    <scope>IDENTIFICATION</scope>
    <source>
        <strain evidence="5">CBS 781.70</strain>
    </source>
</reference>
<name>A0A6G1GI85_9PEZI</name>
<protein>
    <recommendedName>
        <fullName evidence="2">Prion-inhibition and propagation HeLo domain-containing protein</fullName>
    </recommendedName>
</protein>
<dbReference type="PANTHER" id="PTHR37542">
    <property type="entry name" value="HELO DOMAIN-CONTAINING PROTEIN-RELATED"/>
    <property type="match status" value="1"/>
</dbReference>
<evidence type="ECO:0000313" key="4">
    <source>
        <dbReference type="Proteomes" id="UP000504638"/>
    </source>
</evidence>
<reference evidence="5" key="2">
    <citation type="submission" date="2020-04" db="EMBL/GenBank/DDBJ databases">
        <authorList>
            <consortium name="NCBI Genome Project"/>
        </authorList>
    </citation>
    <scope>NUCLEOTIDE SEQUENCE</scope>
    <source>
        <strain evidence="5">CBS 781.70</strain>
    </source>
</reference>
<organism evidence="3">
    <name type="scientific">Eremomyces bilateralis CBS 781.70</name>
    <dbReference type="NCBI Taxonomy" id="1392243"/>
    <lineage>
        <taxon>Eukaryota</taxon>
        <taxon>Fungi</taxon>
        <taxon>Dikarya</taxon>
        <taxon>Ascomycota</taxon>
        <taxon>Pezizomycotina</taxon>
        <taxon>Dothideomycetes</taxon>
        <taxon>Dothideomycetes incertae sedis</taxon>
        <taxon>Eremomycetales</taxon>
        <taxon>Eremomycetaceae</taxon>
        <taxon>Eremomyces</taxon>
    </lineage>
</organism>
<dbReference type="OrthoDB" id="1911848at2759"/>
<dbReference type="AlphaFoldDB" id="A0A6G1GI85"/>
<dbReference type="Pfam" id="PF14479">
    <property type="entry name" value="HeLo"/>
    <property type="match status" value="1"/>
</dbReference>
<evidence type="ECO:0000313" key="3">
    <source>
        <dbReference type="EMBL" id="KAF1817611.1"/>
    </source>
</evidence>
<dbReference type="EMBL" id="ML975149">
    <property type="protein sequence ID" value="KAF1817611.1"/>
    <property type="molecule type" value="Genomic_DNA"/>
</dbReference>